<evidence type="ECO:0000313" key="1">
    <source>
        <dbReference type="EMBL" id="KAK9017364.1"/>
    </source>
</evidence>
<reference evidence="1 2" key="1">
    <citation type="journal article" date="2024" name="G3 (Bethesda)">
        <title>Genome assembly of Hibiscus sabdariffa L. provides insights into metabolisms of medicinal natural products.</title>
        <authorList>
            <person name="Kim T."/>
        </authorList>
    </citation>
    <scope>NUCLEOTIDE SEQUENCE [LARGE SCALE GENOMIC DNA]</scope>
    <source>
        <strain evidence="1">TK-2024</strain>
        <tissue evidence="1">Old leaves</tissue>
    </source>
</reference>
<keyword evidence="2" id="KW-1185">Reference proteome</keyword>
<accession>A0ABR2RXB4</accession>
<dbReference type="Proteomes" id="UP001396334">
    <property type="component" value="Unassembled WGS sequence"/>
</dbReference>
<evidence type="ECO:0000313" key="2">
    <source>
        <dbReference type="Proteomes" id="UP001396334"/>
    </source>
</evidence>
<comment type="caution">
    <text evidence="1">The sequence shown here is derived from an EMBL/GenBank/DDBJ whole genome shotgun (WGS) entry which is preliminary data.</text>
</comment>
<proteinExistence type="predicted"/>
<gene>
    <name evidence="1" type="ORF">V6N11_079843</name>
</gene>
<dbReference type="EMBL" id="JBBPBN010000020">
    <property type="protein sequence ID" value="KAK9017364.1"/>
    <property type="molecule type" value="Genomic_DNA"/>
</dbReference>
<sequence length="166" mass="18939">MKHARSKGHSAPFVPIHPVLGQDNAPPIAIDPVPNQNYAQRSRKSWSTLPAKSLVNWVVSEKQRPNGRFDKYYKHKELKFVCQSKMEVSRYETFGIRPQRPKKTKFNQEQTQTPQSLLALPWKEKAIDHEIKEFINESLKKMHKADASTSTIAKAALSFHGSACKS</sequence>
<organism evidence="1 2">
    <name type="scientific">Hibiscus sabdariffa</name>
    <name type="common">roselle</name>
    <dbReference type="NCBI Taxonomy" id="183260"/>
    <lineage>
        <taxon>Eukaryota</taxon>
        <taxon>Viridiplantae</taxon>
        <taxon>Streptophyta</taxon>
        <taxon>Embryophyta</taxon>
        <taxon>Tracheophyta</taxon>
        <taxon>Spermatophyta</taxon>
        <taxon>Magnoliopsida</taxon>
        <taxon>eudicotyledons</taxon>
        <taxon>Gunneridae</taxon>
        <taxon>Pentapetalae</taxon>
        <taxon>rosids</taxon>
        <taxon>malvids</taxon>
        <taxon>Malvales</taxon>
        <taxon>Malvaceae</taxon>
        <taxon>Malvoideae</taxon>
        <taxon>Hibiscus</taxon>
    </lineage>
</organism>
<name>A0ABR2RXB4_9ROSI</name>
<protein>
    <submittedName>
        <fullName evidence="1">Uncharacterized protein</fullName>
    </submittedName>
</protein>